<reference evidence="3" key="1">
    <citation type="submission" date="2012-04" db="EMBL/GenBank/DDBJ databases">
        <title>Finished genome of Dactylococcopsis salina PCC 8305.</title>
        <authorList>
            <consortium name="US DOE Joint Genome Institute"/>
            <person name="Gugger M."/>
            <person name="Coursin T."/>
            <person name="Rippka R."/>
            <person name="Tandeau De Marsac N."/>
            <person name="Huntemann M."/>
            <person name="Wei C.-L."/>
            <person name="Han J."/>
            <person name="Detter J.C."/>
            <person name="Han C."/>
            <person name="Tapia R."/>
            <person name="Daligault H."/>
            <person name="Chen A."/>
            <person name="Krypides N."/>
            <person name="Mavromatis K."/>
            <person name="Markowitz V."/>
            <person name="Szeto E."/>
            <person name="Ivanova N."/>
            <person name="Ovchinnikova G."/>
            <person name="Pagani I."/>
            <person name="Pati A."/>
            <person name="Goodwin L."/>
            <person name="Peters L."/>
            <person name="Pitluck S."/>
            <person name="Woyke T."/>
            <person name="Kerfeld C."/>
        </authorList>
    </citation>
    <scope>NUCLEOTIDE SEQUENCE [LARGE SCALE GENOMIC DNA]</scope>
    <source>
        <strain evidence="3">PCC 8305</strain>
    </source>
</reference>
<dbReference type="AlphaFoldDB" id="K9YVK9"/>
<dbReference type="SUPFAM" id="SSF51445">
    <property type="entry name" value="(Trans)glycosidases"/>
    <property type="match status" value="1"/>
</dbReference>
<dbReference type="OrthoDB" id="418487at2"/>
<dbReference type="RefSeq" id="WP_015229921.1">
    <property type="nucleotide sequence ID" value="NC_019780.1"/>
</dbReference>
<dbReference type="InterPro" id="IPR052177">
    <property type="entry name" value="Divisome_Glycosyl_Hydrolase"/>
</dbReference>
<dbReference type="PANTHER" id="PTHR43405">
    <property type="entry name" value="GLYCOSYL HYDROLASE DIGH"/>
    <property type="match status" value="1"/>
</dbReference>
<dbReference type="PANTHER" id="PTHR43405:SF1">
    <property type="entry name" value="GLYCOSYL HYDROLASE DIGH"/>
    <property type="match status" value="1"/>
</dbReference>
<dbReference type="EMBL" id="CP003944">
    <property type="protein sequence ID" value="AFZ50929.1"/>
    <property type="molecule type" value="Genomic_DNA"/>
</dbReference>
<dbReference type="InterPro" id="IPR003790">
    <property type="entry name" value="GHL10"/>
</dbReference>
<accession>K9YVK9</accession>
<evidence type="ECO:0000313" key="3">
    <source>
        <dbReference type="EMBL" id="AFZ50929.1"/>
    </source>
</evidence>
<dbReference type="Pfam" id="PF02638">
    <property type="entry name" value="GHL10"/>
    <property type="match status" value="1"/>
</dbReference>
<evidence type="ECO:0000256" key="1">
    <source>
        <dbReference type="ARBA" id="ARBA00022729"/>
    </source>
</evidence>
<dbReference type="STRING" id="13035.Dacsa_2315"/>
<organism evidence="3 4">
    <name type="scientific">Dactylococcopsis salina (strain PCC 8305)</name>
    <name type="common">Myxobactron salinum</name>
    <dbReference type="NCBI Taxonomy" id="13035"/>
    <lineage>
        <taxon>Bacteria</taxon>
        <taxon>Bacillati</taxon>
        <taxon>Cyanobacteriota</taxon>
        <taxon>Cyanophyceae</taxon>
        <taxon>Nodosilineales</taxon>
        <taxon>Cymatolegaceae</taxon>
        <taxon>Dactylococcopsis</taxon>
    </lineage>
</organism>
<protein>
    <recommendedName>
        <fullName evidence="2">Glycosyl hydrolase-like 10 domain-containing protein</fullName>
    </recommendedName>
</protein>
<dbReference type="InterPro" id="IPR017853">
    <property type="entry name" value="GH"/>
</dbReference>
<dbReference type="HOGENOM" id="CLU_039913_0_0_3"/>
<dbReference type="eggNOG" id="COG1649">
    <property type="taxonomic scope" value="Bacteria"/>
</dbReference>
<dbReference type="Gene3D" id="3.20.20.80">
    <property type="entry name" value="Glycosidases"/>
    <property type="match status" value="1"/>
</dbReference>
<dbReference type="KEGG" id="dsl:Dacsa_2315"/>
<sequence length="501" mass="57132">MFNLSHSFNSLSRLSRSMLLAVLSFCLIITVQAHFFPVTAAETNNYCQFQERTIALKDQLRQRAINGNIQAQTEYNNLIQRHGEQLANCRQQTWPQTQAIWLRVYPCDTFPGGVEEILDHIVDLGYNEVYLEVFYNAQVLLPANENNTPWDSVLRSPSVRNRDLLAEVIEKGHERGLKVYAWLFSLNFGYAYAQRGDRTQVLARNGYGETNLSASGEVSKAFVDPYNEQARRDYLQMLSAVLKRKPDGVLFDYIRYPRSTGSKSVVSGVKNLWIYGDAALNTLFNRALNEKGRFLIQRFVNKGYITRNDVARVDELEPKEILPLWQGRNLDGMEAEMSLEARQNLLQQQLWYLSVAHAAQGVLDFLSLAAQQVEQAGIPTGAVFFPDANRVVGEEGFDSRLQPWTRFNKVEQWHPMSYAVCGRASCIVDLVRRTMSVASPDLEVVPALAGAWGQPYKDRPPLEVQMEAIRRQVPNIAGVSHFAYSWQFPDQDRDRKFCSLE</sequence>
<evidence type="ECO:0000313" key="4">
    <source>
        <dbReference type="Proteomes" id="UP000010482"/>
    </source>
</evidence>
<evidence type="ECO:0000259" key="2">
    <source>
        <dbReference type="Pfam" id="PF02638"/>
    </source>
</evidence>
<keyword evidence="1" id="KW-0732">Signal</keyword>
<name>K9YVK9_DACS8</name>
<dbReference type="Proteomes" id="UP000010482">
    <property type="component" value="Chromosome"/>
</dbReference>
<proteinExistence type="predicted"/>
<dbReference type="PATRIC" id="fig|13035.3.peg.2626"/>
<gene>
    <name evidence="3" type="ORF">Dacsa_2315</name>
</gene>
<keyword evidence="4" id="KW-1185">Reference proteome</keyword>
<feature type="domain" description="Glycosyl hydrolase-like 10" evidence="2">
    <location>
        <begin position="115"/>
        <end position="264"/>
    </location>
</feature>